<evidence type="ECO:0000313" key="1">
    <source>
        <dbReference type="EMBL" id="CAB1458288.1"/>
    </source>
</evidence>
<evidence type="ECO:0000313" key="2">
    <source>
        <dbReference type="Proteomes" id="UP001153269"/>
    </source>
</evidence>
<dbReference type="EMBL" id="CADEAL010004381">
    <property type="protein sequence ID" value="CAB1458288.1"/>
    <property type="molecule type" value="Genomic_DNA"/>
</dbReference>
<comment type="caution">
    <text evidence="1">The sequence shown here is derived from an EMBL/GenBank/DDBJ whole genome shotgun (WGS) entry which is preliminary data.</text>
</comment>
<name>A0A9N7VZX8_PLEPL</name>
<keyword evidence="2" id="KW-1185">Reference proteome</keyword>
<accession>A0A9N7VZX8</accession>
<reference evidence="1" key="1">
    <citation type="submission" date="2020-03" db="EMBL/GenBank/DDBJ databases">
        <authorList>
            <person name="Weist P."/>
        </authorList>
    </citation>
    <scope>NUCLEOTIDE SEQUENCE</scope>
</reference>
<organism evidence="1 2">
    <name type="scientific">Pleuronectes platessa</name>
    <name type="common">European plaice</name>
    <dbReference type="NCBI Taxonomy" id="8262"/>
    <lineage>
        <taxon>Eukaryota</taxon>
        <taxon>Metazoa</taxon>
        <taxon>Chordata</taxon>
        <taxon>Craniata</taxon>
        <taxon>Vertebrata</taxon>
        <taxon>Euteleostomi</taxon>
        <taxon>Actinopterygii</taxon>
        <taxon>Neopterygii</taxon>
        <taxon>Teleostei</taxon>
        <taxon>Neoteleostei</taxon>
        <taxon>Acanthomorphata</taxon>
        <taxon>Carangaria</taxon>
        <taxon>Pleuronectiformes</taxon>
        <taxon>Pleuronectoidei</taxon>
        <taxon>Pleuronectidae</taxon>
        <taxon>Pleuronectes</taxon>
    </lineage>
</organism>
<dbReference type="AlphaFoldDB" id="A0A9N7VZX8"/>
<dbReference type="Proteomes" id="UP001153269">
    <property type="component" value="Unassembled WGS sequence"/>
</dbReference>
<proteinExistence type="predicted"/>
<protein>
    <submittedName>
        <fullName evidence="1">Uncharacterized protein</fullName>
    </submittedName>
</protein>
<sequence length="69" mass="7659">MKVKVTRIPDTAAKFGQSASVAAAEVIRDRVRGGARTGTEHGPHWYPHPHFHFDMCWCTASFCNLGMQS</sequence>
<gene>
    <name evidence="1" type="ORF">PLEPLA_LOCUS46118</name>
</gene>